<feature type="non-terminal residue" evidence="1">
    <location>
        <position position="1"/>
    </location>
</feature>
<gene>
    <name evidence="1" type="primary">Nfu_g_1_012164</name>
</gene>
<feature type="non-terminal residue" evidence="1">
    <location>
        <position position="42"/>
    </location>
</feature>
<sequence length="42" mass="4691">LFLSCLVPPLKCLSACELPGSFSVQNWTEDESGRPGYLIYTR</sequence>
<dbReference type="EMBL" id="HAEG01016125">
    <property type="protein sequence ID" value="SBS01899.1"/>
    <property type="molecule type" value="Transcribed_RNA"/>
</dbReference>
<evidence type="ECO:0000313" key="1">
    <source>
        <dbReference type="EMBL" id="SBS01899.1"/>
    </source>
</evidence>
<protein>
    <submittedName>
        <fullName evidence="1">Uncharacterized protein</fullName>
    </submittedName>
</protein>
<proteinExistence type="predicted"/>
<reference evidence="1" key="1">
    <citation type="submission" date="2016-05" db="EMBL/GenBank/DDBJ databases">
        <authorList>
            <person name="Lavstsen T."/>
            <person name="Jespersen J.S."/>
        </authorList>
    </citation>
    <scope>NUCLEOTIDE SEQUENCE</scope>
    <source>
        <tissue evidence="1">Brain</tissue>
    </source>
</reference>
<accession>A0A1A8R9G1</accession>
<organism evidence="1">
    <name type="scientific">Nothobranchius pienaari</name>
    <dbReference type="NCBI Taxonomy" id="704102"/>
    <lineage>
        <taxon>Eukaryota</taxon>
        <taxon>Metazoa</taxon>
        <taxon>Chordata</taxon>
        <taxon>Craniata</taxon>
        <taxon>Vertebrata</taxon>
        <taxon>Euteleostomi</taxon>
        <taxon>Actinopterygii</taxon>
        <taxon>Neopterygii</taxon>
        <taxon>Teleostei</taxon>
        <taxon>Neoteleostei</taxon>
        <taxon>Acanthomorphata</taxon>
        <taxon>Ovalentaria</taxon>
        <taxon>Atherinomorphae</taxon>
        <taxon>Cyprinodontiformes</taxon>
        <taxon>Nothobranchiidae</taxon>
        <taxon>Nothobranchius</taxon>
    </lineage>
</organism>
<reference evidence="1" key="2">
    <citation type="submission" date="2016-06" db="EMBL/GenBank/DDBJ databases">
        <title>The genome of a short-lived fish provides insights into sex chromosome evolution and the genetic control of aging.</title>
        <authorList>
            <person name="Reichwald K."/>
            <person name="Felder M."/>
            <person name="Petzold A."/>
            <person name="Koch P."/>
            <person name="Groth M."/>
            <person name="Platzer M."/>
        </authorList>
    </citation>
    <scope>NUCLEOTIDE SEQUENCE</scope>
    <source>
        <tissue evidence="1">Brain</tissue>
    </source>
</reference>
<name>A0A1A8R9G1_9TELE</name>
<dbReference type="AlphaFoldDB" id="A0A1A8R9G1"/>